<feature type="domain" description="EF-hand" evidence="2">
    <location>
        <begin position="77"/>
        <end position="112"/>
    </location>
</feature>
<comment type="caution">
    <text evidence="3">The sequence shown here is derived from an EMBL/GenBank/DDBJ whole genome shotgun (WGS) entry which is preliminary data.</text>
</comment>
<name>A0A8S1P1H8_9CILI</name>
<keyword evidence="4" id="KW-1185">Reference proteome</keyword>
<feature type="domain" description="EF-hand" evidence="2">
    <location>
        <begin position="35"/>
        <end position="70"/>
    </location>
</feature>
<dbReference type="PROSITE" id="PS50222">
    <property type="entry name" value="EF_HAND_2"/>
    <property type="match status" value="2"/>
</dbReference>
<sequence>MQQQYSNTYESVVRTQVVSGQDQKPLNLGLTDVEGAKAVARRLFDTYDRDRNGQIDNVEVVPMIVDVYKSFNRIFSPARGDIDSFYKVLDRNQDGKITYQDLEDLCIRYLTNQTPTNLRASEAPRQSGIQQTQQTVTSSYRRTQY</sequence>
<reference evidence="3" key="1">
    <citation type="submission" date="2021-01" db="EMBL/GenBank/DDBJ databases">
        <authorList>
            <consortium name="Genoscope - CEA"/>
            <person name="William W."/>
        </authorList>
    </citation>
    <scope>NUCLEOTIDE SEQUENCE</scope>
</reference>
<dbReference type="EMBL" id="CAJJDN010000062">
    <property type="protein sequence ID" value="CAD8094374.1"/>
    <property type="molecule type" value="Genomic_DNA"/>
</dbReference>
<dbReference type="GO" id="GO:0005509">
    <property type="term" value="F:calcium ion binding"/>
    <property type="evidence" value="ECO:0007669"/>
    <property type="project" value="InterPro"/>
</dbReference>
<dbReference type="AlphaFoldDB" id="A0A8S1P1H8"/>
<organism evidence="3 4">
    <name type="scientific">Paramecium sonneborni</name>
    <dbReference type="NCBI Taxonomy" id="65129"/>
    <lineage>
        <taxon>Eukaryota</taxon>
        <taxon>Sar</taxon>
        <taxon>Alveolata</taxon>
        <taxon>Ciliophora</taxon>
        <taxon>Intramacronucleata</taxon>
        <taxon>Oligohymenophorea</taxon>
        <taxon>Peniculida</taxon>
        <taxon>Parameciidae</taxon>
        <taxon>Paramecium</taxon>
    </lineage>
</organism>
<dbReference type="PROSITE" id="PS00018">
    <property type="entry name" value="EF_HAND_1"/>
    <property type="match status" value="2"/>
</dbReference>
<feature type="compositionally biased region" description="Polar residues" evidence="1">
    <location>
        <begin position="127"/>
        <end position="145"/>
    </location>
</feature>
<evidence type="ECO:0000313" key="4">
    <source>
        <dbReference type="Proteomes" id="UP000692954"/>
    </source>
</evidence>
<dbReference type="InterPro" id="IPR018247">
    <property type="entry name" value="EF_Hand_1_Ca_BS"/>
</dbReference>
<evidence type="ECO:0000259" key="2">
    <source>
        <dbReference type="PROSITE" id="PS50222"/>
    </source>
</evidence>
<dbReference type="InterPro" id="IPR002048">
    <property type="entry name" value="EF_hand_dom"/>
</dbReference>
<evidence type="ECO:0000256" key="1">
    <source>
        <dbReference type="SAM" id="MobiDB-lite"/>
    </source>
</evidence>
<dbReference type="SMART" id="SM00054">
    <property type="entry name" value="EFh"/>
    <property type="match status" value="2"/>
</dbReference>
<feature type="region of interest" description="Disordered" evidence="1">
    <location>
        <begin position="117"/>
        <end position="145"/>
    </location>
</feature>
<dbReference type="Proteomes" id="UP000692954">
    <property type="component" value="Unassembled WGS sequence"/>
</dbReference>
<gene>
    <name evidence="3" type="ORF">PSON_ATCC_30995.1.T0620157</name>
</gene>
<dbReference type="OrthoDB" id="191686at2759"/>
<dbReference type="Pfam" id="PF13499">
    <property type="entry name" value="EF-hand_7"/>
    <property type="match status" value="1"/>
</dbReference>
<evidence type="ECO:0000313" key="3">
    <source>
        <dbReference type="EMBL" id="CAD8094374.1"/>
    </source>
</evidence>
<accession>A0A8S1P1H8</accession>
<proteinExistence type="predicted"/>
<protein>
    <recommendedName>
        <fullName evidence="2">EF-hand domain-containing protein</fullName>
    </recommendedName>
</protein>